<gene>
    <name evidence="11" type="ORF">H5V43_11440</name>
</gene>
<dbReference type="InterPro" id="IPR029044">
    <property type="entry name" value="Nucleotide-diphossugar_trans"/>
</dbReference>
<dbReference type="NCBIfam" id="TIGR01479">
    <property type="entry name" value="GMP_PMI"/>
    <property type="match status" value="1"/>
</dbReference>
<reference evidence="12" key="1">
    <citation type="submission" date="2020-08" db="EMBL/GenBank/DDBJ databases">
        <title>Complete genome sequence of Sphingobium barthaii strain KK22, a high-molecular-weight polycyclic aromatic hydrocarbon-degrading soil bacterium.</title>
        <authorList>
            <person name="Mori J.F."/>
            <person name="Kanaly R.A."/>
        </authorList>
    </citation>
    <scope>NUCLEOTIDE SEQUENCE [LARGE SCALE GENOMIC DNA]</scope>
    <source>
        <strain evidence="12">KK22</strain>
    </source>
</reference>
<feature type="domain" description="Nucleotidyl transferase" evidence="9">
    <location>
        <begin position="10"/>
        <end position="287"/>
    </location>
</feature>
<dbReference type="GO" id="GO:0005525">
    <property type="term" value="F:GTP binding"/>
    <property type="evidence" value="ECO:0007669"/>
    <property type="project" value="UniProtKB-KW"/>
</dbReference>
<organism evidence="11 12">
    <name type="scientific">Sphingobium fuliginis (strain ATCC 27551)</name>
    <dbReference type="NCBI Taxonomy" id="336203"/>
    <lineage>
        <taxon>Bacteria</taxon>
        <taxon>Pseudomonadati</taxon>
        <taxon>Pseudomonadota</taxon>
        <taxon>Alphaproteobacteria</taxon>
        <taxon>Sphingomonadales</taxon>
        <taxon>Sphingomonadaceae</taxon>
        <taxon>Sphingobium</taxon>
    </lineage>
</organism>
<dbReference type="GO" id="GO:0009298">
    <property type="term" value="P:GDP-mannose biosynthetic process"/>
    <property type="evidence" value="ECO:0007669"/>
    <property type="project" value="TreeGrafter"/>
</dbReference>
<dbReference type="InterPro" id="IPR051161">
    <property type="entry name" value="Mannose-6P_isomerase_type2"/>
</dbReference>
<evidence type="ECO:0000256" key="8">
    <source>
        <dbReference type="RuleBase" id="RU004190"/>
    </source>
</evidence>
<keyword evidence="6" id="KW-0342">GTP-binding</keyword>
<evidence type="ECO:0000259" key="10">
    <source>
        <dbReference type="Pfam" id="PF22640"/>
    </source>
</evidence>
<dbReference type="GO" id="GO:0016853">
    <property type="term" value="F:isomerase activity"/>
    <property type="evidence" value="ECO:0007669"/>
    <property type="project" value="UniProtKB-KW"/>
</dbReference>
<comment type="similarity">
    <text evidence="1 8">Belongs to the mannose-6-phosphate isomerase type 2 family.</text>
</comment>
<evidence type="ECO:0000256" key="3">
    <source>
        <dbReference type="ARBA" id="ARBA00022679"/>
    </source>
</evidence>
<keyword evidence="3 11" id="KW-0808">Transferase</keyword>
<dbReference type="AlphaFoldDB" id="A0A7M2GEA3"/>
<keyword evidence="5" id="KW-0547">Nucleotide-binding</keyword>
<dbReference type="InterPro" id="IPR054566">
    <property type="entry name" value="ManC/GMP-like_b-helix"/>
</dbReference>
<evidence type="ECO:0000256" key="2">
    <source>
        <dbReference type="ARBA" id="ARBA00012387"/>
    </source>
</evidence>
<dbReference type="KEGG" id="sbar:H5V43_11440"/>
<evidence type="ECO:0000256" key="6">
    <source>
        <dbReference type="ARBA" id="ARBA00023134"/>
    </source>
</evidence>
<dbReference type="EC" id="2.7.7.13" evidence="2"/>
<dbReference type="Proteomes" id="UP000593663">
    <property type="component" value="Chromosome 1"/>
</dbReference>
<accession>A0A7M2GEA3</accession>
<dbReference type="EMBL" id="CP060035">
    <property type="protein sequence ID" value="QOT70735.1"/>
    <property type="molecule type" value="Genomic_DNA"/>
</dbReference>
<dbReference type="SUPFAM" id="SSF53448">
    <property type="entry name" value="Nucleotide-diphospho-sugar transferases"/>
    <property type="match status" value="1"/>
</dbReference>
<name>A0A7M2GEA3_SPHSA</name>
<evidence type="ECO:0000256" key="7">
    <source>
        <dbReference type="ARBA" id="ARBA00047343"/>
    </source>
</evidence>
<comment type="catalytic activity">
    <reaction evidence="7">
        <text>alpha-D-mannose 1-phosphate + GTP + H(+) = GDP-alpha-D-mannose + diphosphate</text>
        <dbReference type="Rhea" id="RHEA:15229"/>
        <dbReference type="ChEBI" id="CHEBI:15378"/>
        <dbReference type="ChEBI" id="CHEBI:33019"/>
        <dbReference type="ChEBI" id="CHEBI:37565"/>
        <dbReference type="ChEBI" id="CHEBI:57527"/>
        <dbReference type="ChEBI" id="CHEBI:58409"/>
        <dbReference type="EC" id="2.7.7.13"/>
    </reaction>
</comment>
<keyword evidence="4 11" id="KW-0548">Nucleotidyltransferase</keyword>
<dbReference type="InterPro" id="IPR006375">
    <property type="entry name" value="Man1P_GuaTrfase/Man6P_Isoase"/>
</dbReference>
<protein>
    <recommendedName>
        <fullName evidence="2">mannose-1-phosphate guanylyltransferase</fullName>
        <ecNumber evidence="2">2.7.7.13</ecNumber>
    </recommendedName>
</protein>
<evidence type="ECO:0000256" key="1">
    <source>
        <dbReference type="ARBA" id="ARBA00006115"/>
    </source>
</evidence>
<feature type="domain" description="MannoseP isomerase/GMP-like beta-helix" evidence="10">
    <location>
        <begin position="297"/>
        <end position="349"/>
    </location>
</feature>
<evidence type="ECO:0000259" key="9">
    <source>
        <dbReference type="Pfam" id="PF00483"/>
    </source>
</evidence>
<sequence>MINDLPKIVPVILSGGSGTRLWPVSRPERPKQLLPLTADETMLQLTMKRIKGFRAASIGRPIVVASAAHASIIHEQITVSGLEDYLVLLEPFGRNTAPAIALAAFEAQASDAMLVMPSDHTIADLPAFHEAIARALPLVAEGWLVTFGITPDAPETGYGYIKMGEICGDMIHEVVRFVEKPNADRAAEMLAEGNHAWNAGIFMFRADAYLAALGRHQPAILAAVKASLAAAERNGLQIVPDPQAFAVCPSDSVDYAVMEREARVACVPVNMGWSDVGSWDSLHSVSIRDMDNNAVRGEAILLGARNCLINSDGPRVTLVDVDNLIVVISQGEVMILRRGESQKVRKVTEAIKAAAMAAE</sequence>
<evidence type="ECO:0000256" key="5">
    <source>
        <dbReference type="ARBA" id="ARBA00022741"/>
    </source>
</evidence>
<dbReference type="PANTHER" id="PTHR46390">
    <property type="entry name" value="MANNOSE-1-PHOSPHATE GUANYLYLTRANSFERASE"/>
    <property type="match status" value="1"/>
</dbReference>
<dbReference type="GO" id="GO:0004475">
    <property type="term" value="F:mannose-1-phosphate guanylyltransferase (GTP) activity"/>
    <property type="evidence" value="ECO:0007669"/>
    <property type="project" value="UniProtKB-EC"/>
</dbReference>
<dbReference type="InterPro" id="IPR049577">
    <property type="entry name" value="GMPP_N"/>
</dbReference>
<dbReference type="Gene3D" id="3.90.550.10">
    <property type="entry name" value="Spore Coat Polysaccharide Biosynthesis Protein SpsA, Chain A"/>
    <property type="match status" value="1"/>
</dbReference>
<dbReference type="GO" id="GO:0000271">
    <property type="term" value="P:polysaccharide biosynthetic process"/>
    <property type="evidence" value="ECO:0007669"/>
    <property type="project" value="InterPro"/>
</dbReference>
<dbReference type="CDD" id="cd02509">
    <property type="entry name" value="GDP-M1P_Guanylyltransferase"/>
    <property type="match status" value="1"/>
</dbReference>
<evidence type="ECO:0000313" key="11">
    <source>
        <dbReference type="EMBL" id="QOT70735.1"/>
    </source>
</evidence>
<dbReference type="SUPFAM" id="SSF159283">
    <property type="entry name" value="Guanosine diphospho-D-mannose pyrophosphorylase/mannose-6-phosphate isomerase linker domain"/>
    <property type="match status" value="1"/>
</dbReference>
<evidence type="ECO:0000256" key="4">
    <source>
        <dbReference type="ARBA" id="ARBA00022695"/>
    </source>
</evidence>
<dbReference type="PANTHER" id="PTHR46390:SF1">
    <property type="entry name" value="MANNOSE-1-PHOSPHATE GUANYLYLTRANSFERASE"/>
    <property type="match status" value="1"/>
</dbReference>
<dbReference type="Pfam" id="PF00483">
    <property type="entry name" value="NTP_transferase"/>
    <property type="match status" value="1"/>
</dbReference>
<dbReference type="FunFam" id="3.90.550.10:FF:000046">
    <property type="entry name" value="Mannose-1-phosphate guanylyltransferase (GDP)"/>
    <property type="match status" value="1"/>
</dbReference>
<evidence type="ECO:0000313" key="12">
    <source>
        <dbReference type="Proteomes" id="UP000593663"/>
    </source>
</evidence>
<dbReference type="Pfam" id="PF22640">
    <property type="entry name" value="ManC_GMP_beta-helix"/>
    <property type="match status" value="1"/>
</dbReference>
<dbReference type="RefSeq" id="WP_025550136.1">
    <property type="nucleotide sequence ID" value="NZ_BATN01000072.1"/>
</dbReference>
<proteinExistence type="inferred from homology"/>
<dbReference type="InterPro" id="IPR005835">
    <property type="entry name" value="NTP_transferase_dom"/>
</dbReference>
<keyword evidence="11" id="KW-0413">Isomerase</keyword>